<dbReference type="NCBIfam" id="TIGR04350">
    <property type="entry name" value="C_S_lyase_PatB"/>
    <property type="match status" value="1"/>
</dbReference>
<dbReference type="InterPro" id="IPR051798">
    <property type="entry name" value="Class-II_PLP-Dep_Aminotrans"/>
</dbReference>
<organism evidence="7 8">
    <name type="scientific">Sporomusa sphaeroides DSM 2875</name>
    <dbReference type="NCBI Taxonomy" id="1337886"/>
    <lineage>
        <taxon>Bacteria</taxon>
        <taxon>Bacillati</taxon>
        <taxon>Bacillota</taxon>
        <taxon>Negativicutes</taxon>
        <taxon>Selenomonadales</taxon>
        <taxon>Sporomusaceae</taxon>
        <taxon>Sporomusa</taxon>
    </lineage>
</organism>
<dbReference type="Gene3D" id="3.90.1150.10">
    <property type="entry name" value="Aspartate Aminotransferase, domain 1"/>
    <property type="match status" value="1"/>
</dbReference>
<dbReference type="Proteomes" id="UP000245702">
    <property type="component" value="Unassembled WGS sequence"/>
</dbReference>
<dbReference type="SUPFAM" id="SSF53383">
    <property type="entry name" value="PLP-dependent transferases"/>
    <property type="match status" value="1"/>
</dbReference>
<evidence type="ECO:0000256" key="2">
    <source>
        <dbReference type="ARBA" id="ARBA00012224"/>
    </source>
</evidence>
<dbReference type="InterPro" id="IPR004839">
    <property type="entry name" value="Aminotransferase_I/II_large"/>
</dbReference>
<keyword evidence="4 7" id="KW-0456">Lyase</keyword>
<accession>A0ABM9VZQ7</accession>
<dbReference type="PANTHER" id="PTHR43525:SF1">
    <property type="entry name" value="PROTEIN MALY"/>
    <property type="match status" value="1"/>
</dbReference>
<dbReference type="InterPro" id="IPR015422">
    <property type="entry name" value="PyrdxlP-dep_Trfase_small"/>
</dbReference>
<dbReference type="GO" id="GO:0016829">
    <property type="term" value="F:lyase activity"/>
    <property type="evidence" value="ECO:0007669"/>
    <property type="project" value="UniProtKB-KW"/>
</dbReference>
<proteinExistence type="inferred from homology"/>
<keyword evidence="3" id="KW-0663">Pyridoxal phosphate</keyword>
<dbReference type="InterPro" id="IPR015421">
    <property type="entry name" value="PyrdxlP-dep_Trfase_major"/>
</dbReference>
<evidence type="ECO:0000256" key="3">
    <source>
        <dbReference type="ARBA" id="ARBA00022898"/>
    </source>
</evidence>
<evidence type="ECO:0000256" key="1">
    <source>
        <dbReference type="ARBA" id="ARBA00001933"/>
    </source>
</evidence>
<dbReference type="Pfam" id="PF00155">
    <property type="entry name" value="Aminotran_1_2"/>
    <property type="match status" value="1"/>
</dbReference>
<dbReference type="InterPro" id="IPR027619">
    <property type="entry name" value="C-S_lyase_PatB-like"/>
</dbReference>
<dbReference type="PANTHER" id="PTHR43525">
    <property type="entry name" value="PROTEIN MALY"/>
    <property type="match status" value="1"/>
</dbReference>
<dbReference type="CDD" id="cd00609">
    <property type="entry name" value="AAT_like"/>
    <property type="match status" value="1"/>
</dbReference>
<evidence type="ECO:0000256" key="4">
    <source>
        <dbReference type="ARBA" id="ARBA00023239"/>
    </source>
</evidence>
<dbReference type="InterPro" id="IPR015424">
    <property type="entry name" value="PyrdxlP-dep_Trfase"/>
</dbReference>
<comment type="cofactor">
    <cofactor evidence="1">
        <name>pyridoxal 5'-phosphate</name>
        <dbReference type="ChEBI" id="CHEBI:597326"/>
    </cofactor>
</comment>
<evidence type="ECO:0000313" key="8">
    <source>
        <dbReference type="Proteomes" id="UP000245702"/>
    </source>
</evidence>
<dbReference type="EMBL" id="FCOW01000002">
    <property type="protein sequence ID" value="CVK18111.1"/>
    <property type="molecule type" value="Genomic_DNA"/>
</dbReference>
<evidence type="ECO:0000313" key="7">
    <source>
        <dbReference type="EMBL" id="CVK18111.1"/>
    </source>
</evidence>
<reference evidence="7 8" key="1">
    <citation type="submission" date="2016-01" db="EMBL/GenBank/DDBJ databases">
        <authorList>
            <person name="Brown R."/>
        </authorList>
    </citation>
    <scope>NUCLEOTIDE SEQUENCE [LARGE SCALE GENOMIC DNA]</scope>
    <source>
        <strain evidence="7">Sporomusa sphaeroides DSM 2875</strain>
    </source>
</reference>
<comment type="similarity">
    <text evidence="5">Belongs to the class-II pyridoxal-phosphate-dependent aminotransferase family. MalY/PatB cystathionine beta-lyase subfamily.</text>
</comment>
<sequence>METQFDCIIDRYKTASLKWDNVRSTFGVDDVLPMWVADMDFMAPAPVLEAIRQRIDHGILGYTERPDSYFAAVSEWMLKRFNWPVRKEWIYFAPGVVPAISFIIQAFSSPGDKVVVQPPVYYPFMNTTQNNGRQVVYNPLKMENGRYTMDFDDLKRKLDPNVKLLLLCHPHNPGGAVWTRDELTKLGQICLEHKVLVVSDEIHADLIFRGHTHIPFASISEDFAQNTLVCTAPSKTFNLAGLQTANVIVPNPKLGEVFAAQMKKVHLIRPNVFGTLATESAYKYGSAWLEELLDYLQGNMEFLVDYCETRIKQIKVMKPEGTYLVWLDCRGLGMNDEQLNQFLLTQAKVALDGGNWFGPGGEGFARINIACPRAMLADGLKRIKQAINTYCGK</sequence>
<evidence type="ECO:0000259" key="6">
    <source>
        <dbReference type="Pfam" id="PF00155"/>
    </source>
</evidence>
<dbReference type="EC" id="4.4.1.13" evidence="2"/>
<feature type="domain" description="Aminotransferase class I/classII large" evidence="6">
    <location>
        <begin position="38"/>
        <end position="383"/>
    </location>
</feature>
<protein>
    <recommendedName>
        <fullName evidence="2">cysteine-S-conjugate beta-lyase</fullName>
        <ecNumber evidence="2">4.4.1.13</ecNumber>
    </recommendedName>
</protein>
<dbReference type="Gene3D" id="3.40.640.10">
    <property type="entry name" value="Type I PLP-dependent aspartate aminotransferase-like (Major domain)"/>
    <property type="match status" value="1"/>
</dbReference>
<evidence type="ECO:0000256" key="5">
    <source>
        <dbReference type="ARBA" id="ARBA00037974"/>
    </source>
</evidence>
<dbReference type="RefSeq" id="WP_075753560.1">
    <property type="nucleotide sequence ID" value="NZ_CP146991.1"/>
</dbReference>
<keyword evidence="8" id="KW-1185">Reference proteome</keyword>
<name>A0ABM9VZQ7_9FIRM</name>
<gene>
    <name evidence="7" type="primary">patB_2</name>
    <name evidence="7" type="ORF">SSPH_00748</name>
</gene>
<comment type="caution">
    <text evidence="7">The sequence shown here is derived from an EMBL/GenBank/DDBJ whole genome shotgun (WGS) entry which is preliminary data.</text>
</comment>